<reference evidence="2 3" key="1">
    <citation type="submission" date="2024-02" db="EMBL/GenBank/DDBJ databases">
        <title>Deinococcus xinjiangensis NBRC 107630.</title>
        <authorList>
            <person name="Ichikawa N."/>
            <person name="Katano-Makiyama Y."/>
            <person name="Hidaka K."/>
        </authorList>
    </citation>
    <scope>NUCLEOTIDE SEQUENCE [LARGE SCALE GENOMIC DNA]</scope>
    <source>
        <strain evidence="2 3">NBRC 107630</strain>
    </source>
</reference>
<keyword evidence="1" id="KW-0472">Membrane</keyword>
<evidence type="ECO:0000313" key="2">
    <source>
        <dbReference type="EMBL" id="GAA5501339.1"/>
    </source>
</evidence>
<evidence type="ECO:0008006" key="4">
    <source>
        <dbReference type="Google" id="ProtNLM"/>
    </source>
</evidence>
<keyword evidence="3" id="KW-1185">Reference proteome</keyword>
<comment type="caution">
    <text evidence="2">The sequence shown here is derived from an EMBL/GenBank/DDBJ whole genome shotgun (WGS) entry which is preliminary data.</text>
</comment>
<feature type="transmembrane region" description="Helical" evidence="1">
    <location>
        <begin position="51"/>
        <end position="70"/>
    </location>
</feature>
<dbReference type="Proteomes" id="UP001458946">
    <property type="component" value="Unassembled WGS sequence"/>
</dbReference>
<keyword evidence="1" id="KW-1133">Transmembrane helix</keyword>
<proteinExistence type="predicted"/>
<evidence type="ECO:0000256" key="1">
    <source>
        <dbReference type="SAM" id="Phobius"/>
    </source>
</evidence>
<name>A0ABP9V7T7_9DEIO</name>
<feature type="transmembrane region" description="Helical" evidence="1">
    <location>
        <begin position="97"/>
        <end position="114"/>
    </location>
</feature>
<feature type="transmembrane region" description="Helical" evidence="1">
    <location>
        <begin position="134"/>
        <end position="152"/>
    </location>
</feature>
<sequence>MPLVLHLASGASAVSTVSAYYHTAARTPFLWMLYLTAFLFFTYRPRRKRDLLVAFAAGCFVVGLALFPLIGHVQLDPAEPCLLSLCHSPRSQPLHEWFGSLFGLASLYLVTLSFPEKNAAHATQTHRRNVAYRWCAAVMVGGFIAMQLFGALGYEAQRIWPETLALLGFAFAWVVKGQLIFAD</sequence>
<feature type="transmembrane region" description="Helical" evidence="1">
    <location>
        <begin position="29"/>
        <end position="44"/>
    </location>
</feature>
<gene>
    <name evidence="2" type="ORF">Dxin01_01071</name>
</gene>
<keyword evidence="1" id="KW-0812">Transmembrane</keyword>
<evidence type="ECO:0000313" key="3">
    <source>
        <dbReference type="Proteomes" id="UP001458946"/>
    </source>
</evidence>
<organism evidence="2 3">
    <name type="scientific">Deinococcus xinjiangensis</name>
    <dbReference type="NCBI Taxonomy" id="457454"/>
    <lineage>
        <taxon>Bacteria</taxon>
        <taxon>Thermotogati</taxon>
        <taxon>Deinococcota</taxon>
        <taxon>Deinococci</taxon>
        <taxon>Deinococcales</taxon>
        <taxon>Deinococcaceae</taxon>
        <taxon>Deinococcus</taxon>
    </lineage>
</organism>
<feature type="transmembrane region" description="Helical" evidence="1">
    <location>
        <begin position="164"/>
        <end position="182"/>
    </location>
</feature>
<accession>A0ABP9V7T7</accession>
<protein>
    <recommendedName>
        <fullName evidence="4">DUF998 domain-containing protein</fullName>
    </recommendedName>
</protein>
<dbReference type="EMBL" id="BAABRN010000008">
    <property type="protein sequence ID" value="GAA5501339.1"/>
    <property type="molecule type" value="Genomic_DNA"/>
</dbReference>